<gene>
    <name evidence="6" type="ORF">SAMN02745885_00105</name>
</gene>
<feature type="transmembrane region" description="Helical" evidence="5">
    <location>
        <begin position="192"/>
        <end position="209"/>
    </location>
</feature>
<feature type="transmembrane region" description="Helical" evidence="5">
    <location>
        <begin position="64"/>
        <end position="83"/>
    </location>
</feature>
<evidence type="ECO:0000313" key="6">
    <source>
        <dbReference type="EMBL" id="SJZ51482.1"/>
    </source>
</evidence>
<evidence type="ECO:0000256" key="5">
    <source>
        <dbReference type="SAM" id="Phobius"/>
    </source>
</evidence>
<name>A0A1T4L9M6_9FIRM</name>
<dbReference type="AlphaFoldDB" id="A0A1T4L9M6"/>
<protein>
    <submittedName>
        <fullName evidence="6">Putative sporulation protein YtaF</fullName>
    </submittedName>
</protein>
<feature type="transmembrane region" description="Helical" evidence="5">
    <location>
        <begin position="162"/>
        <end position="180"/>
    </location>
</feature>
<keyword evidence="7" id="KW-1185">Reference proteome</keyword>
<dbReference type="OrthoDB" id="1679205at2"/>
<reference evidence="7" key="1">
    <citation type="submission" date="2017-02" db="EMBL/GenBank/DDBJ databases">
        <authorList>
            <person name="Varghese N."/>
            <person name="Submissions S."/>
        </authorList>
    </citation>
    <scope>NUCLEOTIDE SEQUENCE [LARGE SCALE GENOMIC DNA]</scope>
    <source>
        <strain evidence="7">DSM 16521</strain>
    </source>
</reference>
<evidence type="ECO:0000256" key="1">
    <source>
        <dbReference type="ARBA" id="ARBA00022475"/>
    </source>
</evidence>
<accession>A0A1T4L9M6</accession>
<sequence length="210" mass="22216">MNLLVGILFAVALSLDGLAAGMAYGLRQIRVPWYSLLIISLASSATLALSLLGGKGLYRFLPAVWAEKIGGLILIGVGIWIFAQRLGSAEERGEKEEATLVKFRIPGLGLIIQILREPQQADLDRSGVISPVEALWLGVALALDAFAAGIGLGLTDASMWEIPLLVGVTTFIMVGGGLKLGQVCSRLASSRWAAILPGMILVVLGINKLR</sequence>
<evidence type="ECO:0000256" key="4">
    <source>
        <dbReference type="ARBA" id="ARBA00023136"/>
    </source>
</evidence>
<keyword evidence="3 5" id="KW-1133">Transmembrane helix</keyword>
<feature type="transmembrane region" description="Helical" evidence="5">
    <location>
        <begin position="134"/>
        <end position="155"/>
    </location>
</feature>
<proteinExistence type="predicted"/>
<evidence type="ECO:0000256" key="3">
    <source>
        <dbReference type="ARBA" id="ARBA00022989"/>
    </source>
</evidence>
<evidence type="ECO:0000313" key="7">
    <source>
        <dbReference type="Proteomes" id="UP000189933"/>
    </source>
</evidence>
<dbReference type="RefSeq" id="WP_159071810.1">
    <property type="nucleotide sequence ID" value="NZ_FUXM01000001.1"/>
</dbReference>
<dbReference type="InterPro" id="IPR014205">
    <property type="entry name" value="Spore_YtaF"/>
</dbReference>
<keyword evidence="4 5" id="KW-0472">Membrane</keyword>
<dbReference type="NCBIfam" id="TIGR02840">
    <property type="entry name" value="spore_YtaF"/>
    <property type="match status" value="1"/>
</dbReference>
<dbReference type="PANTHER" id="PTHR35529">
    <property type="entry name" value="MANGANESE EFFLUX PUMP MNTP-RELATED"/>
    <property type="match status" value="1"/>
</dbReference>
<dbReference type="Pfam" id="PF02659">
    <property type="entry name" value="Mntp"/>
    <property type="match status" value="2"/>
</dbReference>
<keyword evidence="2 5" id="KW-0812">Transmembrane</keyword>
<organism evidence="6 7">
    <name type="scientific">Carboxydocella sporoproducens DSM 16521</name>
    <dbReference type="NCBI Taxonomy" id="1121270"/>
    <lineage>
        <taxon>Bacteria</taxon>
        <taxon>Bacillati</taxon>
        <taxon>Bacillota</taxon>
        <taxon>Clostridia</taxon>
        <taxon>Eubacteriales</taxon>
        <taxon>Clostridiales Family XVI. Incertae Sedis</taxon>
        <taxon>Carboxydocella</taxon>
    </lineage>
</organism>
<dbReference type="PANTHER" id="PTHR35529:SF2">
    <property type="entry name" value="SPORULATION PROTEIN YTAF-RELATED"/>
    <property type="match status" value="1"/>
</dbReference>
<dbReference type="Proteomes" id="UP000189933">
    <property type="component" value="Unassembled WGS sequence"/>
</dbReference>
<keyword evidence="1" id="KW-1003">Cell membrane</keyword>
<dbReference type="EMBL" id="FUXM01000001">
    <property type="protein sequence ID" value="SJZ51482.1"/>
    <property type="molecule type" value="Genomic_DNA"/>
</dbReference>
<evidence type="ECO:0000256" key="2">
    <source>
        <dbReference type="ARBA" id="ARBA00022692"/>
    </source>
</evidence>
<dbReference type="InterPro" id="IPR003810">
    <property type="entry name" value="Mntp/YtaF"/>
</dbReference>
<feature type="transmembrane region" description="Helical" evidence="5">
    <location>
        <begin position="31"/>
        <end position="52"/>
    </location>
</feature>